<dbReference type="RefSeq" id="WP_127027531.1">
    <property type="nucleotide sequence ID" value="NZ_RYFG02000103.1"/>
</dbReference>
<sequence>MRRIYFLVPDIAITHKIVDELRAEGIEEHHIHILAKRDTPLEGLPEAGVSIKTDFIPAVERGIALGGSTGLLAGLVGLRLAGFAIAGGSLLGVIIAGATIGSMMNGLMGMNSGNTRLKKFEDAIEQGELLVLVDIPKERIETIKQLIVKHHPEADFEGVEPILPPPIP</sequence>
<keyword evidence="3" id="KW-1185">Reference proteome</keyword>
<name>A0ABY3C8V2_9GAMM</name>
<comment type="caution">
    <text evidence="2">The sequence shown here is derived from an EMBL/GenBank/DDBJ whole genome shotgun (WGS) entry which is preliminary data.</text>
</comment>
<feature type="transmembrane region" description="Helical" evidence="1">
    <location>
        <begin position="80"/>
        <end position="100"/>
    </location>
</feature>
<organism evidence="2 3">
    <name type="scientific">Candidatus Methylobacter oryzae</name>
    <dbReference type="NCBI Taxonomy" id="2497749"/>
    <lineage>
        <taxon>Bacteria</taxon>
        <taxon>Pseudomonadati</taxon>
        <taxon>Pseudomonadota</taxon>
        <taxon>Gammaproteobacteria</taxon>
        <taxon>Methylococcales</taxon>
        <taxon>Methylococcaceae</taxon>
        <taxon>Methylobacter</taxon>
    </lineage>
</organism>
<reference evidence="2 3" key="1">
    <citation type="journal article" date="2019" name="Antonie Van Leeuwenhoek">
        <title>Description of 'Ca. Methylobacter oryzae' KRF1, a novel species from the environmentally important Methylobacter clade 2.</title>
        <authorList>
            <person name="Khatri K."/>
            <person name="Mohite J.A."/>
            <person name="Pandit P.S."/>
            <person name="Bahulikar R."/>
            <person name="Rahalkar M.C."/>
        </authorList>
    </citation>
    <scope>NUCLEOTIDE SEQUENCE [LARGE SCALE GENOMIC DNA]</scope>
    <source>
        <strain evidence="2 3">KRF1</strain>
    </source>
</reference>
<protein>
    <submittedName>
        <fullName evidence="2">DUF1269 domain-containing protein</fullName>
    </submittedName>
</protein>
<gene>
    <name evidence="2" type="ORF">EKO24_013365</name>
</gene>
<keyword evidence="1" id="KW-1133">Transmembrane helix</keyword>
<evidence type="ECO:0000313" key="3">
    <source>
        <dbReference type="Proteomes" id="UP000733744"/>
    </source>
</evidence>
<dbReference type="EMBL" id="RYFG02000103">
    <property type="protein sequence ID" value="TRW93096.1"/>
    <property type="molecule type" value="Genomic_DNA"/>
</dbReference>
<evidence type="ECO:0000313" key="2">
    <source>
        <dbReference type="EMBL" id="TRW93096.1"/>
    </source>
</evidence>
<proteinExistence type="predicted"/>
<keyword evidence="1" id="KW-0472">Membrane</keyword>
<dbReference type="Proteomes" id="UP000733744">
    <property type="component" value="Unassembled WGS sequence"/>
</dbReference>
<keyword evidence="1" id="KW-0812">Transmembrane</keyword>
<evidence type="ECO:0000256" key="1">
    <source>
        <dbReference type="SAM" id="Phobius"/>
    </source>
</evidence>
<accession>A0ABY3C8V2</accession>